<organism evidence="1 2">
    <name type="scientific">Nocardioides simplex</name>
    <name type="common">Arthrobacter simplex</name>
    <dbReference type="NCBI Taxonomy" id="2045"/>
    <lineage>
        <taxon>Bacteria</taxon>
        <taxon>Bacillati</taxon>
        <taxon>Actinomycetota</taxon>
        <taxon>Actinomycetes</taxon>
        <taxon>Propionibacteriales</taxon>
        <taxon>Nocardioidaceae</taxon>
        <taxon>Pimelobacter</taxon>
    </lineage>
</organism>
<comment type="caution">
    <text evidence="1">The sequence shown here is derived from an EMBL/GenBank/DDBJ whole genome shotgun (WGS) entry which is preliminary data.</text>
</comment>
<dbReference type="EMBL" id="WBVM01000001">
    <property type="protein sequence ID" value="KAB2813245.1"/>
    <property type="molecule type" value="Genomic_DNA"/>
</dbReference>
<gene>
    <name evidence="1" type="ORF">F9L07_16375</name>
</gene>
<name>A0A7J5E4X6_NOCSI</name>
<sequence length="99" mass="10587">MTGDPTAGSWPARLSGVRLRLYCADYEGLPCTFTLTGTIDGRFTPATQRFTPSAGSDLTVEDWWVCADIDVLEDDAFAVGGYWTNVPPSGSGPLLVTNP</sequence>
<accession>A0A7J5E4X6</accession>
<protein>
    <submittedName>
        <fullName evidence="1">Uncharacterized protein</fullName>
    </submittedName>
</protein>
<evidence type="ECO:0000313" key="2">
    <source>
        <dbReference type="Proteomes" id="UP000449906"/>
    </source>
</evidence>
<dbReference type="RefSeq" id="WP_151580544.1">
    <property type="nucleotide sequence ID" value="NZ_WBVM01000001.1"/>
</dbReference>
<reference evidence="1 2" key="1">
    <citation type="submission" date="2019-09" db="EMBL/GenBank/DDBJ databases">
        <title>Pimelobacter sp. isolated from Paulinella.</title>
        <authorList>
            <person name="Jeong S.E."/>
        </authorList>
    </citation>
    <scope>NUCLEOTIDE SEQUENCE [LARGE SCALE GENOMIC DNA]</scope>
    <source>
        <strain evidence="1 2">Pch-N</strain>
    </source>
</reference>
<dbReference type="AlphaFoldDB" id="A0A7J5E4X6"/>
<evidence type="ECO:0000313" key="1">
    <source>
        <dbReference type="EMBL" id="KAB2813245.1"/>
    </source>
</evidence>
<dbReference type="Proteomes" id="UP000449906">
    <property type="component" value="Unassembled WGS sequence"/>
</dbReference>
<proteinExistence type="predicted"/>